<accession>A0ABR4FNG6</accession>
<dbReference type="InterPro" id="IPR008928">
    <property type="entry name" value="6-hairpin_glycosidase_sf"/>
</dbReference>
<dbReference type="SUPFAM" id="SSF48208">
    <property type="entry name" value="Six-hairpin glycosidases"/>
    <property type="match status" value="1"/>
</dbReference>
<evidence type="ECO:0000313" key="3">
    <source>
        <dbReference type="Proteomes" id="UP001610563"/>
    </source>
</evidence>
<proteinExistence type="predicted"/>
<organism evidence="2 3">
    <name type="scientific">Aspergillus keveii</name>
    <dbReference type="NCBI Taxonomy" id="714993"/>
    <lineage>
        <taxon>Eukaryota</taxon>
        <taxon>Fungi</taxon>
        <taxon>Dikarya</taxon>
        <taxon>Ascomycota</taxon>
        <taxon>Pezizomycotina</taxon>
        <taxon>Eurotiomycetes</taxon>
        <taxon>Eurotiomycetidae</taxon>
        <taxon>Eurotiales</taxon>
        <taxon>Aspergillaceae</taxon>
        <taxon>Aspergillus</taxon>
        <taxon>Aspergillus subgen. Nidulantes</taxon>
    </lineage>
</organism>
<sequence length="170" mass="18630">MQRKQAGPARFLLDNLWGAMITNESTNSGASWEYVGQDSQPGYGQYTSLSHPWGGGATYALTQYVAGIRPVEFGYREWIVEPAYAGFGLEWVDATVPTPYGELGVSWRLKGEDAVVVEIDAPAGTRGVLKISRDWLCAGVDSRCDDCAGGKEDYVRKVKGGKKVQFRVEL</sequence>
<protein>
    <submittedName>
        <fullName evidence="2">Bacterial alpha-L-rhamnosidase-domain-containing protein</fullName>
    </submittedName>
</protein>
<feature type="domain" description="Alpha-L-rhamnosidase C-terminal" evidence="1">
    <location>
        <begin position="67"/>
        <end position="132"/>
    </location>
</feature>
<dbReference type="PANTHER" id="PTHR34987:SF4">
    <property type="entry name" value="ALPHA-L-RHAMNOSIDASE C-TERMINAL DOMAIN-CONTAINING PROTEIN"/>
    <property type="match status" value="1"/>
</dbReference>
<name>A0ABR4FNG6_9EURO</name>
<dbReference type="InterPro" id="IPR012341">
    <property type="entry name" value="6hp_glycosidase-like_sf"/>
</dbReference>
<dbReference type="InterPro" id="IPR035398">
    <property type="entry name" value="Bac_rhamnosid_C"/>
</dbReference>
<reference evidence="2 3" key="1">
    <citation type="submission" date="2024-07" db="EMBL/GenBank/DDBJ databases">
        <title>Section-level genome sequencing and comparative genomics of Aspergillus sections Usti and Cavernicolus.</title>
        <authorList>
            <consortium name="Lawrence Berkeley National Laboratory"/>
            <person name="Nybo J.L."/>
            <person name="Vesth T.C."/>
            <person name="Theobald S."/>
            <person name="Frisvad J.C."/>
            <person name="Larsen T.O."/>
            <person name="Kjaerboelling I."/>
            <person name="Rothschild-Mancinelli K."/>
            <person name="Lyhne E.K."/>
            <person name="Kogle M.E."/>
            <person name="Barry K."/>
            <person name="Clum A."/>
            <person name="Na H."/>
            <person name="Ledsgaard L."/>
            <person name="Lin J."/>
            <person name="Lipzen A."/>
            <person name="Kuo A."/>
            <person name="Riley R."/>
            <person name="Mondo S."/>
            <person name="Labutti K."/>
            <person name="Haridas S."/>
            <person name="Pangalinan J."/>
            <person name="Salamov A.A."/>
            <person name="Simmons B.A."/>
            <person name="Magnuson J.K."/>
            <person name="Chen J."/>
            <person name="Drula E."/>
            <person name="Henrissat B."/>
            <person name="Wiebenga A."/>
            <person name="Lubbers R.J."/>
            <person name="Gomes A.C."/>
            <person name="Makela M.R."/>
            <person name="Stajich J."/>
            <person name="Grigoriev I.V."/>
            <person name="Mortensen U.H."/>
            <person name="De Vries R.P."/>
            <person name="Baker S.E."/>
            <person name="Andersen M.R."/>
        </authorList>
    </citation>
    <scope>NUCLEOTIDE SEQUENCE [LARGE SCALE GENOMIC DNA]</scope>
    <source>
        <strain evidence="2 3">CBS 209.92</strain>
    </source>
</reference>
<dbReference type="EMBL" id="JBFTWV010000167">
    <property type="protein sequence ID" value="KAL2784790.1"/>
    <property type="molecule type" value="Genomic_DNA"/>
</dbReference>
<dbReference type="Proteomes" id="UP001610563">
    <property type="component" value="Unassembled WGS sequence"/>
</dbReference>
<evidence type="ECO:0000313" key="2">
    <source>
        <dbReference type="EMBL" id="KAL2784790.1"/>
    </source>
</evidence>
<comment type="caution">
    <text evidence="2">The sequence shown here is derived from an EMBL/GenBank/DDBJ whole genome shotgun (WGS) entry which is preliminary data.</text>
</comment>
<keyword evidence="3" id="KW-1185">Reference proteome</keyword>
<gene>
    <name evidence="2" type="ORF">BJX66DRAFT_343721</name>
</gene>
<evidence type="ECO:0000259" key="1">
    <source>
        <dbReference type="Pfam" id="PF17390"/>
    </source>
</evidence>
<dbReference type="Gene3D" id="1.50.10.10">
    <property type="match status" value="1"/>
</dbReference>
<dbReference type="Gene3D" id="2.60.420.10">
    <property type="entry name" value="Maltose phosphorylase, domain 3"/>
    <property type="match status" value="1"/>
</dbReference>
<dbReference type="Pfam" id="PF17390">
    <property type="entry name" value="Bac_rhamnosid_C"/>
    <property type="match status" value="1"/>
</dbReference>
<dbReference type="PANTHER" id="PTHR34987">
    <property type="entry name" value="C, PUTATIVE (AFU_ORTHOLOGUE AFUA_3G02880)-RELATED"/>
    <property type="match status" value="1"/>
</dbReference>